<dbReference type="OrthoDB" id="8410617at2"/>
<proteinExistence type="predicted"/>
<keyword evidence="2" id="KW-1185">Reference proteome</keyword>
<gene>
    <name evidence="1" type="ORF">N869_09550</name>
</gene>
<reference evidence="1 2" key="1">
    <citation type="submission" date="2013-08" db="EMBL/GenBank/DDBJ databases">
        <title>Genome sequencing of Cellulomonas bogoriensis 69B4.</title>
        <authorList>
            <person name="Chen F."/>
            <person name="Li Y."/>
            <person name="Wang G."/>
        </authorList>
    </citation>
    <scope>NUCLEOTIDE SEQUENCE [LARGE SCALE GENOMIC DNA]</scope>
    <source>
        <strain evidence="1 2">69B4</strain>
    </source>
</reference>
<protein>
    <submittedName>
        <fullName evidence="1">Uncharacterized protein</fullName>
    </submittedName>
</protein>
<dbReference type="EMBL" id="AXCZ01000024">
    <property type="protein sequence ID" value="KGM13798.1"/>
    <property type="molecule type" value="Genomic_DNA"/>
</dbReference>
<evidence type="ECO:0000313" key="1">
    <source>
        <dbReference type="EMBL" id="KGM13798.1"/>
    </source>
</evidence>
<organism evidence="1 2">
    <name type="scientific">Cellulomonas bogoriensis 69B4 = DSM 16987</name>
    <dbReference type="NCBI Taxonomy" id="1386082"/>
    <lineage>
        <taxon>Bacteria</taxon>
        <taxon>Bacillati</taxon>
        <taxon>Actinomycetota</taxon>
        <taxon>Actinomycetes</taxon>
        <taxon>Micrococcales</taxon>
        <taxon>Cellulomonadaceae</taxon>
        <taxon>Cellulomonas</taxon>
    </lineage>
</organism>
<dbReference type="Proteomes" id="UP000054314">
    <property type="component" value="Unassembled WGS sequence"/>
</dbReference>
<evidence type="ECO:0000313" key="2">
    <source>
        <dbReference type="Proteomes" id="UP000054314"/>
    </source>
</evidence>
<dbReference type="RefSeq" id="WP_035058274.1">
    <property type="nucleotide sequence ID" value="NZ_AXCZ01000024.1"/>
</dbReference>
<dbReference type="AlphaFoldDB" id="A0A0A0BZJ4"/>
<comment type="caution">
    <text evidence="1">The sequence shown here is derived from an EMBL/GenBank/DDBJ whole genome shotgun (WGS) entry which is preliminary data.</text>
</comment>
<accession>A0A0A0BZJ4</accession>
<sequence>MSGSTVAAIGALVDAHRELVPVLDEHLEDNEGQVLPHLVLADVIRWLVAHRASHPEACRSVLDWLGLAFERGPDDVRGLITVSGVQMIPDPGQPGSELRDLLGPGLRQVDPWSA</sequence>
<name>A0A0A0BZJ4_9CELL</name>